<gene>
    <name evidence="2" type="ORF">PLEPLA_LOCUS7065</name>
</gene>
<protein>
    <submittedName>
        <fullName evidence="2">Uncharacterized protein</fullName>
    </submittedName>
</protein>
<evidence type="ECO:0000313" key="3">
    <source>
        <dbReference type="Proteomes" id="UP001153269"/>
    </source>
</evidence>
<dbReference type="Proteomes" id="UP001153269">
    <property type="component" value="Unassembled WGS sequence"/>
</dbReference>
<dbReference type="EMBL" id="CADEAL010000375">
    <property type="protein sequence ID" value="CAB1419237.1"/>
    <property type="molecule type" value="Genomic_DNA"/>
</dbReference>
<organism evidence="2 3">
    <name type="scientific">Pleuronectes platessa</name>
    <name type="common">European plaice</name>
    <dbReference type="NCBI Taxonomy" id="8262"/>
    <lineage>
        <taxon>Eukaryota</taxon>
        <taxon>Metazoa</taxon>
        <taxon>Chordata</taxon>
        <taxon>Craniata</taxon>
        <taxon>Vertebrata</taxon>
        <taxon>Euteleostomi</taxon>
        <taxon>Actinopterygii</taxon>
        <taxon>Neopterygii</taxon>
        <taxon>Teleostei</taxon>
        <taxon>Neoteleostei</taxon>
        <taxon>Acanthomorphata</taxon>
        <taxon>Carangaria</taxon>
        <taxon>Pleuronectiformes</taxon>
        <taxon>Pleuronectoidei</taxon>
        <taxon>Pleuronectidae</taxon>
        <taxon>Pleuronectes</taxon>
    </lineage>
</organism>
<feature type="region of interest" description="Disordered" evidence="1">
    <location>
        <begin position="1"/>
        <end position="51"/>
    </location>
</feature>
<comment type="caution">
    <text evidence="2">The sequence shown here is derived from an EMBL/GenBank/DDBJ whole genome shotgun (WGS) entry which is preliminary data.</text>
</comment>
<evidence type="ECO:0000256" key="1">
    <source>
        <dbReference type="SAM" id="MobiDB-lite"/>
    </source>
</evidence>
<keyword evidence="3" id="KW-1185">Reference proteome</keyword>
<proteinExistence type="predicted"/>
<reference evidence="2" key="1">
    <citation type="submission" date="2020-03" db="EMBL/GenBank/DDBJ databases">
        <authorList>
            <person name="Weist P."/>
        </authorList>
    </citation>
    <scope>NUCLEOTIDE SEQUENCE</scope>
</reference>
<evidence type="ECO:0000313" key="2">
    <source>
        <dbReference type="EMBL" id="CAB1419237.1"/>
    </source>
</evidence>
<accession>A0A9N7YAS8</accession>
<dbReference type="AlphaFoldDB" id="A0A9N7YAS8"/>
<sequence length="111" mass="12216">MKDALAGQSTSGVKDDADRVDGLEGSEQEAQDKKKLSLSKPAAVAVKKTPVSTGDWSDPVIFDGYLRVVLMELRDDGRGSRGDDQRTWDTQRLRLKVHCSGLWINCDVPRA</sequence>
<name>A0A9N7YAS8_PLEPL</name>
<feature type="compositionally biased region" description="Basic and acidic residues" evidence="1">
    <location>
        <begin position="13"/>
        <end position="22"/>
    </location>
</feature>